<sequence>MTAVRNPVDVDAGELPSGPAPRRVRAPGWLDLRLVLGVLLVLGSVLLGARVVSAADATVPVWSAASDLAAGTELTADDLVVVDVRLDEAASLYLSGNTRPEGSVLSRGVRAGELLPFAALEEPADLVQVALPVQAGYLPPGVQRGRVIDVYAVADPAAGATGPAIGSVTLVVGGVPVQAVSGSSEGVLSTPTTTVQVVVSVPADEAADVLAAIAGRPLVVVVHESVVDPADRPTSAAADRPAAAGTAPPATAPSAPPAETSAPAPAPEPAPAPAGPAG</sequence>
<evidence type="ECO:0000313" key="5">
    <source>
        <dbReference type="Proteomes" id="UP000292507"/>
    </source>
</evidence>
<keyword evidence="5" id="KW-1185">Reference proteome</keyword>
<feature type="compositionally biased region" description="Low complexity" evidence="1">
    <location>
        <begin position="232"/>
        <end position="249"/>
    </location>
</feature>
<organism evidence="4 5">
    <name type="scientific">Blastococcus saxobsidens</name>
    <dbReference type="NCBI Taxonomy" id="138336"/>
    <lineage>
        <taxon>Bacteria</taxon>
        <taxon>Bacillati</taxon>
        <taxon>Actinomycetota</taxon>
        <taxon>Actinomycetes</taxon>
        <taxon>Geodermatophilales</taxon>
        <taxon>Geodermatophilaceae</taxon>
        <taxon>Blastococcus</taxon>
    </lineage>
</organism>
<keyword evidence="4" id="KW-0969">Cilium</keyword>
<proteinExistence type="predicted"/>
<dbReference type="AlphaFoldDB" id="A0A4Q7Y7S8"/>
<dbReference type="InterPro" id="IPR013974">
    <property type="entry name" value="SAF"/>
</dbReference>
<dbReference type="Pfam" id="PF08666">
    <property type="entry name" value="SAF"/>
    <property type="match status" value="1"/>
</dbReference>
<reference evidence="4 5" key="1">
    <citation type="submission" date="2019-02" db="EMBL/GenBank/DDBJ databases">
        <title>Sequencing the genomes of 1000 actinobacteria strains.</title>
        <authorList>
            <person name="Klenk H.-P."/>
        </authorList>
    </citation>
    <scope>NUCLEOTIDE SEQUENCE [LARGE SCALE GENOMIC DNA]</scope>
    <source>
        <strain evidence="4 5">DSM 44509</strain>
    </source>
</reference>
<evidence type="ECO:0000313" key="4">
    <source>
        <dbReference type="EMBL" id="RZU32990.1"/>
    </source>
</evidence>
<accession>A0A4Q7Y7S8</accession>
<name>A0A4Q7Y7S8_9ACTN</name>
<dbReference type="OrthoDB" id="5192391at2"/>
<keyword evidence="4" id="KW-0966">Cell projection</keyword>
<protein>
    <submittedName>
        <fullName evidence="4">Flagellar basal body P-ring formation chaperone FlgA</fullName>
    </submittedName>
</protein>
<dbReference type="Proteomes" id="UP000292507">
    <property type="component" value="Unassembled WGS sequence"/>
</dbReference>
<dbReference type="SMART" id="SM00858">
    <property type="entry name" value="SAF"/>
    <property type="match status" value="1"/>
</dbReference>
<gene>
    <name evidence="4" type="ORF">BKA19_2705</name>
</gene>
<evidence type="ECO:0000256" key="2">
    <source>
        <dbReference type="SAM" id="Phobius"/>
    </source>
</evidence>
<feature type="domain" description="SAF" evidence="3">
    <location>
        <begin position="59"/>
        <end position="121"/>
    </location>
</feature>
<keyword evidence="2" id="KW-0472">Membrane</keyword>
<evidence type="ECO:0000256" key="1">
    <source>
        <dbReference type="SAM" id="MobiDB-lite"/>
    </source>
</evidence>
<keyword evidence="4" id="KW-0282">Flagellum</keyword>
<evidence type="ECO:0000259" key="3">
    <source>
        <dbReference type="SMART" id="SM00858"/>
    </source>
</evidence>
<dbReference type="RefSeq" id="WP_130504252.1">
    <property type="nucleotide sequence ID" value="NZ_SHKV01000001.1"/>
</dbReference>
<comment type="caution">
    <text evidence="4">The sequence shown here is derived from an EMBL/GenBank/DDBJ whole genome shotgun (WGS) entry which is preliminary data.</text>
</comment>
<feature type="transmembrane region" description="Helical" evidence="2">
    <location>
        <begin position="32"/>
        <end position="52"/>
    </location>
</feature>
<dbReference type="CDD" id="cd11614">
    <property type="entry name" value="SAF_CpaB_FlgA_like"/>
    <property type="match status" value="1"/>
</dbReference>
<keyword evidence="2" id="KW-0812">Transmembrane</keyword>
<keyword evidence="2" id="KW-1133">Transmembrane helix</keyword>
<dbReference type="EMBL" id="SHKV01000001">
    <property type="protein sequence ID" value="RZU32990.1"/>
    <property type="molecule type" value="Genomic_DNA"/>
</dbReference>
<feature type="compositionally biased region" description="Pro residues" evidence="1">
    <location>
        <begin position="264"/>
        <end position="278"/>
    </location>
</feature>
<feature type="region of interest" description="Disordered" evidence="1">
    <location>
        <begin position="231"/>
        <end position="278"/>
    </location>
</feature>